<proteinExistence type="predicted"/>
<keyword evidence="3" id="KW-1185">Reference proteome</keyword>
<feature type="compositionally biased region" description="Polar residues" evidence="1">
    <location>
        <begin position="64"/>
        <end position="73"/>
    </location>
</feature>
<evidence type="ECO:0000313" key="2">
    <source>
        <dbReference type="EMBL" id="CAG8983776.1"/>
    </source>
</evidence>
<dbReference type="Gene3D" id="3.40.630.30">
    <property type="match status" value="1"/>
</dbReference>
<dbReference type="AlphaFoldDB" id="A0A9N9QDQ2"/>
<feature type="compositionally biased region" description="Polar residues" evidence="1">
    <location>
        <begin position="331"/>
        <end position="353"/>
    </location>
</feature>
<feature type="compositionally biased region" description="Polar residues" evidence="1">
    <location>
        <begin position="444"/>
        <end position="453"/>
    </location>
</feature>
<feature type="region of interest" description="Disordered" evidence="1">
    <location>
        <begin position="260"/>
        <end position="453"/>
    </location>
</feature>
<organism evidence="2 3">
    <name type="scientific">Hymenoscyphus albidus</name>
    <dbReference type="NCBI Taxonomy" id="595503"/>
    <lineage>
        <taxon>Eukaryota</taxon>
        <taxon>Fungi</taxon>
        <taxon>Dikarya</taxon>
        <taxon>Ascomycota</taxon>
        <taxon>Pezizomycotina</taxon>
        <taxon>Leotiomycetes</taxon>
        <taxon>Helotiales</taxon>
        <taxon>Helotiaceae</taxon>
        <taxon>Hymenoscyphus</taxon>
    </lineage>
</organism>
<feature type="region of interest" description="Disordered" evidence="1">
    <location>
        <begin position="186"/>
        <end position="227"/>
    </location>
</feature>
<evidence type="ECO:0000313" key="3">
    <source>
        <dbReference type="Proteomes" id="UP000701801"/>
    </source>
</evidence>
<feature type="compositionally biased region" description="Low complexity" evidence="1">
    <location>
        <begin position="400"/>
        <end position="415"/>
    </location>
</feature>
<name>A0A9N9QDQ2_9HELO</name>
<feature type="compositionally biased region" description="Basic and acidic residues" evidence="1">
    <location>
        <begin position="300"/>
        <end position="314"/>
    </location>
</feature>
<protein>
    <recommendedName>
        <fullName evidence="4">N-acetyltransferase domain-containing protein</fullName>
    </recommendedName>
</protein>
<reference evidence="2" key="1">
    <citation type="submission" date="2021-07" db="EMBL/GenBank/DDBJ databases">
        <authorList>
            <person name="Durling M."/>
        </authorList>
    </citation>
    <scope>NUCLEOTIDE SEQUENCE</scope>
</reference>
<feature type="region of interest" description="Disordered" evidence="1">
    <location>
        <begin position="46"/>
        <end position="140"/>
    </location>
</feature>
<evidence type="ECO:0000256" key="1">
    <source>
        <dbReference type="SAM" id="MobiDB-lite"/>
    </source>
</evidence>
<dbReference type="SUPFAM" id="SSF55729">
    <property type="entry name" value="Acyl-CoA N-acyltransferases (Nat)"/>
    <property type="match status" value="1"/>
</dbReference>
<gene>
    <name evidence="2" type="ORF">HYALB_00010416</name>
</gene>
<sequence length="1001" mass="110297">MPPPRSLEPDRAKEFEEVYNQYAQEESLEEAKGSFHAHVLGKVLEDGKDRSLSTSQWAKPPTPKRNTLLVNRNNVKENDRPTIPRTPHPDGWIPPHMRHLKDVPSNTEAGTSSTPCEPMAKMEQGTGSAVESASQDKAIPSSNWASVAPVKVPTTVVEAKAGAIVRANDGARRNASKYLPAWLRGPGIEEAEDDSDSDSSSNDSSCEEENTGVLLCKSPEPPVVVNSSECHNEGIKKISGSNQTGEMASSLKHPIAEPNINASAHLPSPGDAATTLNTPAKQSSAGISPSKMGQEQSRLLSERQAYKRELHKNGESSSTIPEVAVRHPLATATSTQAGNQTPTAANSQISTGQRPVVQPQVQGDRGEQGKVAKPPHLQAAPVKQDEAATPVKPVRPVRPVRPVQPAQPAQPAKAAEPSCPRDASVEQAHVATTPSHPKVEPVEQATTAKPSVQDQWGAGQLKLATAEEIIQAKAKLPIFQGGRYGHHTSKQAMDKTPVKARTSVWKQVKQEALADASLSKLITNTVHEQVEVTPMLPLSQLIAKNGLPPPADEIEVPPAGCFEVPQFDELGDFENPDLPDPSGPGGYREGYREGVRARQGDPPEDELGDWSGGFQPPPCDWANRAQETAKMDYSWVPDHIDEWRQYTPSGPAVAIDINEYAEEFKVGMPIDAINTCFLPTIHIRDTRPDNDNCENEERRLITAEQNITRESKLMASRPKAPQVPIWRLFTGREDAAMRAVEEERMANYVSPPNPNRPRMDMYLRPATVEDAAEIARIYNYYVVKTHIPEDQTPISATDAAFLIEDAKKQELPFIVAIKGRLPSFGVDVLGRPAKPRKSTLPACEIVLGCIWVEAYNFGILGQRNGRSRRTATLQLYVDPQFTRKKVGFSLLDRMLFTLHPRYGFEDQHAWVNVDGDKMYIHEGYDKPNFHQVVFQLPVLSRNDPNLEGVTEFLKNKFWILEAARMHMFGRTHALNGELISWLDLVIFTGIVWQAESFGQIY</sequence>
<accession>A0A9N9QDQ2</accession>
<feature type="compositionally biased region" description="Polar residues" evidence="1">
    <location>
        <begin position="274"/>
        <end position="299"/>
    </location>
</feature>
<feature type="compositionally biased region" description="Polar residues" evidence="1">
    <location>
        <begin position="104"/>
        <end position="115"/>
    </location>
</feature>
<comment type="caution">
    <text evidence="2">The sequence shown here is derived from an EMBL/GenBank/DDBJ whole genome shotgun (WGS) entry which is preliminary data.</text>
</comment>
<feature type="compositionally biased region" description="Polar residues" evidence="1">
    <location>
        <begin position="125"/>
        <end position="140"/>
    </location>
</feature>
<dbReference type="OrthoDB" id="2129362at2759"/>
<dbReference type="Proteomes" id="UP000701801">
    <property type="component" value="Unassembled WGS sequence"/>
</dbReference>
<dbReference type="EMBL" id="CAJVRM010000738">
    <property type="protein sequence ID" value="CAG8983776.1"/>
    <property type="molecule type" value="Genomic_DNA"/>
</dbReference>
<dbReference type="InterPro" id="IPR016181">
    <property type="entry name" value="Acyl_CoA_acyltransferase"/>
</dbReference>
<evidence type="ECO:0008006" key="4">
    <source>
        <dbReference type="Google" id="ProtNLM"/>
    </source>
</evidence>